<dbReference type="Proteomes" id="UP000028837">
    <property type="component" value="Unassembled WGS sequence"/>
</dbReference>
<reference evidence="1 2" key="1">
    <citation type="submission" date="2014-02" db="EMBL/GenBank/DDBJ databases">
        <authorList>
            <person name="Sibley D."/>
            <person name="Venepally P."/>
            <person name="Karamycheva S."/>
            <person name="Hadjithomas M."/>
            <person name="Khan A."/>
            <person name="Brunk B."/>
            <person name="Roos D."/>
            <person name="Caler E."/>
            <person name="Lorenzi H."/>
        </authorList>
    </citation>
    <scope>NUCLEOTIDE SEQUENCE [LARGE SCALE GENOMIC DNA]</scope>
    <source>
        <strain evidence="1 2">GAB2-2007-GAL-DOM2</strain>
    </source>
</reference>
<dbReference type="VEuPathDB" id="ToxoDB:TGDOM2_240260"/>
<protein>
    <submittedName>
        <fullName evidence="1">Uncharacterized protein</fullName>
    </submittedName>
</protein>
<organism evidence="1 2">
    <name type="scientific">Toxoplasma gondii GAB2-2007-GAL-DOM2</name>
    <dbReference type="NCBI Taxonomy" id="1130820"/>
    <lineage>
        <taxon>Eukaryota</taxon>
        <taxon>Sar</taxon>
        <taxon>Alveolata</taxon>
        <taxon>Apicomplexa</taxon>
        <taxon>Conoidasida</taxon>
        <taxon>Coccidia</taxon>
        <taxon>Eucoccidiorida</taxon>
        <taxon>Eimeriorina</taxon>
        <taxon>Sarcocystidae</taxon>
        <taxon>Toxoplasma</taxon>
    </lineage>
</organism>
<proteinExistence type="predicted"/>
<comment type="caution">
    <text evidence="1">The sequence shown here is derived from an EMBL/GenBank/DDBJ whole genome shotgun (WGS) entry which is preliminary data.</text>
</comment>
<evidence type="ECO:0000313" key="1">
    <source>
        <dbReference type="EMBL" id="KFG39524.1"/>
    </source>
</evidence>
<gene>
    <name evidence="1" type="ORF">TGDOM2_240260</name>
</gene>
<sequence length="150" mass="16813">MEQDKVYFEVRVVEPGRMLIGASRGFAVGVTRWSDGDSDARLQENSCCALNQADLPTCLEFFVNGASFATGDFRELRHTYSFAPYPCTGRPGMGLHLQNNWPPKAKTRRVSEVLRVRGLSLIFDPLHCRHSSAFEARGFKTLMLTRSLIG</sequence>
<dbReference type="OrthoDB" id="354570at2759"/>
<dbReference type="AlphaFoldDB" id="A0A086K556"/>
<evidence type="ECO:0000313" key="2">
    <source>
        <dbReference type="Proteomes" id="UP000028837"/>
    </source>
</evidence>
<name>A0A086K556_TOXGO</name>
<dbReference type="EMBL" id="AHZU02000842">
    <property type="protein sequence ID" value="KFG39524.1"/>
    <property type="molecule type" value="Genomic_DNA"/>
</dbReference>
<accession>A0A086K556</accession>